<dbReference type="SUPFAM" id="SSF53300">
    <property type="entry name" value="vWA-like"/>
    <property type="match status" value="1"/>
</dbReference>
<feature type="domain" description="VWFA" evidence="1">
    <location>
        <begin position="76"/>
        <end position="268"/>
    </location>
</feature>
<dbReference type="InterPro" id="IPR036465">
    <property type="entry name" value="vWFA_dom_sf"/>
</dbReference>
<accession>A0A445MR75</accession>
<dbReference type="SMART" id="SM00327">
    <property type="entry name" value="VWA"/>
    <property type="match status" value="1"/>
</dbReference>
<dbReference type="PANTHER" id="PTHR33608">
    <property type="entry name" value="BLL2464 PROTEIN"/>
    <property type="match status" value="1"/>
</dbReference>
<reference evidence="2" key="1">
    <citation type="submission" date="2018-01" db="EMBL/GenBank/DDBJ databases">
        <authorList>
            <person name="Regsiter A."/>
            <person name="William W."/>
        </authorList>
    </citation>
    <scope>NUCLEOTIDE SEQUENCE</scope>
    <source>
        <strain evidence="2">TRIP AH-1</strain>
    </source>
</reference>
<dbReference type="Pfam" id="PF01882">
    <property type="entry name" value="DUF58"/>
    <property type="match status" value="1"/>
</dbReference>
<evidence type="ECO:0000259" key="1">
    <source>
        <dbReference type="SMART" id="SM00327"/>
    </source>
</evidence>
<sequence length="293" mass="33412">MIPKELAKKIRYIQIYTSKAVNDSLAGEYGSVFKGRGMEFCEVREYQVGDEIRSIDWNVTARMGHPYVKLFVEERELTVMFLVDLSASGAFGSTRQMKNEVAAEICALMAFSAIKNNDKVGLIVFTDHVEMFIPPAKGTTHVLRLIRDLLNFTPRQARTDIRAGIEYLGRVINKRSVVFLVSDFLGEGFEKPMRILAKRHDLIAASITDPREIRMPNIGLIQLEDAETGQLIVIDTGSASFRKDYEELGAGREGRLRDIFRSMGVDHIDIYTGRDYVFDLVKFFKTRERRAQR</sequence>
<evidence type="ECO:0000313" key="2">
    <source>
        <dbReference type="EMBL" id="SPD71967.1"/>
    </source>
</evidence>
<gene>
    <name evidence="2" type="ORF">PITCH_A1150002</name>
</gene>
<dbReference type="InterPro" id="IPR002035">
    <property type="entry name" value="VWF_A"/>
</dbReference>
<dbReference type="InterPro" id="IPR002881">
    <property type="entry name" value="DUF58"/>
</dbReference>
<dbReference type="Gene3D" id="3.40.50.410">
    <property type="entry name" value="von Willebrand factor, type A domain"/>
    <property type="match status" value="1"/>
</dbReference>
<proteinExistence type="predicted"/>
<name>A0A445MR75_9BACT</name>
<dbReference type="EMBL" id="OJIN01000019">
    <property type="protein sequence ID" value="SPD71967.1"/>
    <property type="molecule type" value="Genomic_DNA"/>
</dbReference>
<protein>
    <recommendedName>
        <fullName evidence="1">VWFA domain-containing protein</fullName>
    </recommendedName>
</protein>
<organism evidence="2">
    <name type="scientific">uncultured Desulfobacterium sp</name>
    <dbReference type="NCBI Taxonomy" id="201089"/>
    <lineage>
        <taxon>Bacteria</taxon>
        <taxon>Pseudomonadati</taxon>
        <taxon>Thermodesulfobacteriota</taxon>
        <taxon>Desulfobacteria</taxon>
        <taxon>Desulfobacterales</taxon>
        <taxon>Desulfobacteriaceae</taxon>
        <taxon>Desulfobacterium</taxon>
        <taxon>environmental samples</taxon>
    </lineage>
</organism>
<dbReference type="AlphaFoldDB" id="A0A445MR75"/>
<dbReference type="PANTHER" id="PTHR33608:SF6">
    <property type="entry name" value="BLL2464 PROTEIN"/>
    <property type="match status" value="1"/>
</dbReference>